<evidence type="ECO:0000313" key="1">
    <source>
        <dbReference type="EMBL" id="RJG36119.1"/>
    </source>
</evidence>
<dbReference type="RefSeq" id="WP_119912634.1">
    <property type="nucleotide sequence ID" value="NZ_QZCH01000089.1"/>
</dbReference>
<protein>
    <recommendedName>
        <fullName evidence="3">TraB family protein</fullName>
    </recommendedName>
</protein>
<proteinExistence type="predicted"/>
<organism evidence="1 2">
    <name type="scientific">Motilimonas pumila</name>
    <dbReference type="NCBI Taxonomy" id="2303987"/>
    <lineage>
        <taxon>Bacteria</taxon>
        <taxon>Pseudomonadati</taxon>
        <taxon>Pseudomonadota</taxon>
        <taxon>Gammaproteobacteria</taxon>
        <taxon>Alteromonadales</taxon>
        <taxon>Alteromonadales genera incertae sedis</taxon>
        <taxon>Motilimonas</taxon>
    </lineage>
</organism>
<gene>
    <name evidence="1" type="ORF">D1Z90_20540</name>
</gene>
<dbReference type="AlphaFoldDB" id="A0A418Y935"/>
<keyword evidence="2" id="KW-1185">Reference proteome</keyword>
<dbReference type="EMBL" id="QZCH01000089">
    <property type="protein sequence ID" value="RJG36119.1"/>
    <property type="molecule type" value="Genomic_DNA"/>
</dbReference>
<comment type="caution">
    <text evidence="1">The sequence shown here is derived from an EMBL/GenBank/DDBJ whole genome shotgun (WGS) entry which is preliminary data.</text>
</comment>
<dbReference type="Proteomes" id="UP000283255">
    <property type="component" value="Unassembled WGS sequence"/>
</dbReference>
<evidence type="ECO:0000313" key="2">
    <source>
        <dbReference type="Proteomes" id="UP000283255"/>
    </source>
</evidence>
<sequence length="84" mass="9705">MSDARLLIVFIGNYEGIRESAALVDFETRMEAGFRAREAEWLRRIKKITKTPVLVVCGSAHVNHFSELLIENDFEVIIENPLWE</sequence>
<evidence type="ECO:0008006" key="3">
    <source>
        <dbReference type="Google" id="ProtNLM"/>
    </source>
</evidence>
<reference evidence="1 2" key="2">
    <citation type="submission" date="2019-01" db="EMBL/GenBank/DDBJ databases">
        <title>Motilimonas pumilus sp. nov., isolated from the gut of sea cucumber (Apostichopus japonicus).</title>
        <authorList>
            <person name="Wang F.-Q."/>
            <person name="Ren L.-H."/>
            <person name="Lin Y.-W."/>
            <person name="Sun G.-H."/>
            <person name="Du Z.-J."/>
            <person name="Zhao J.-X."/>
            <person name="Liu X.-J."/>
            <person name="Liu L.-J."/>
        </authorList>
    </citation>
    <scope>NUCLEOTIDE SEQUENCE [LARGE SCALE GENOMIC DNA]</scope>
    <source>
        <strain evidence="1 2">PLHSC7-2</strain>
    </source>
</reference>
<accession>A0A418Y935</accession>
<name>A0A418Y935_9GAMM</name>
<reference evidence="1 2" key="1">
    <citation type="submission" date="2018-09" db="EMBL/GenBank/DDBJ databases">
        <authorList>
            <person name="Wang F."/>
        </authorList>
    </citation>
    <scope>NUCLEOTIDE SEQUENCE [LARGE SCALE GENOMIC DNA]</scope>
    <source>
        <strain evidence="1 2">PLHSC7-2</strain>
    </source>
</reference>
<dbReference type="OrthoDB" id="7067572at2"/>